<feature type="region of interest" description="Disordered" evidence="1">
    <location>
        <begin position="20"/>
        <end position="50"/>
    </location>
</feature>
<accession>A0AA88CYI8</accession>
<gene>
    <name evidence="2" type="ORF">TIFTF001_048462</name>
</gene>
<keyword evidence="3" id="KW-1185">Reference proteome</keyword>
<protein>
    <submittedName>
        <fullName evidence="2">Uncharacterized protein</fullName>
    </submittedName>
</protein>
<dbReference type="EMBL" id="BTGU01006199">
    <property type="protein sequence ID" value="GMN35531.1"/>
    <property type="molecule type" value="Genomic_DNA"/>
</dbReference>
<sequence>MMRTVLGTATMATAGLLRGQRGSATDACKVNGDGERQNDDDSSVEDEQNNGGTCFLRLTQEGCRYGFGYWLCDMVLISGFEF</sequence>
<name>A0AA88CYI8_FICCA</name>
<evidence type="ECO:0000256" key="1">
    <source>
        <dbReference type="SAM" id="MobiDB-lite"/>
    </source>
</evidence>
<dbReference type="AlphaFoldDB" id="A0AA88CYI8"/>
<dbReference type="Proteomes" id="UP001187192">
    <property type="component" value="Unassembled WGS sequence"/>
</dbReference>
<organism evidence="2 3">
    <name type="scientific">Ficus carica</name>
    <name type="common">Common fig</name>
    <dbReference type="NCBI Taxonomy" id="3494"/>
    <lineage>
        <taxon>Eukaryota</taxon>
        <taxon>Viridiplantae</taxon>
        <taxon>Streptophyta</taxon>
        <taxon>Embryophyta</taxon>
        <taxon>Tracheophyta</taxon>
        <taxon>Spermatophyta</taxon>
        <taxon>Magnoliopsida</taxon>
        <taxon>eudicotyledons</taxon>
        <taxon>Gunneridae</taxon>
        <taxon>Pentapetalae</taxon>
        <taxon>rosids</taxon>
        <taxon>fabids</taxon>
        <taxon>Rosales</taxon>
        <taxon>Moraceae</taxon>
        <taxon>Ficeae</taxon>
        <taxon>Ficus</taxon>
    </lineage>
</organism>
<proteinExistence type="predicted"/>
<reference evidence="2" key="1">
    <citation type="submission" date="2023-07" db="EMBL/GenBank/DDBJ databases">
        <title>draft genome sequence of fig (Ficus carica).</title>
        <authorList>
            <person name="Takahashi T."/>
            <person name="Nishimura K."/>
        </authorList>
    </citation>
    <scope>NUCLEOTIDE SEQUENCE</scope>
</reference>
<comment type="caution">
    <text evidence="2">The sequence shown here is derived from an EMBL/GenBank/DDBJ whole genome shotgun (WGS) entry which is preliminary data.</text>
</comment>
<evidence type="ECO:0000313" key="2">
    <source>
        <dbReference type="EMBL" id="GMN35531.1"/>
    </source>
</evidence>
<evidence type="ECO:0000313" key="3">
    <source>
        <dbReference type="Proteomes" id="UP001187192"/>
    </source>
</evidence>